<keyword evidence="2" id="KW-1133">Transmembrane helix</keyword>
<evidence type="ECO:0000256" key="1">
    <source>
        <dbReference type="SAM" id="MobiDB-lite"/>
    </source>
</evidence>
<protein>
    <submittedName>
        <fullName evidence="3">Uncharacterized protein</fullName>
    </submittedName>
</protein>
<feature type="transmembrane region" description="Helical" evidence="2">
    <location>
        <begin position="20"/>
        <end position="40"/>
    </location>
</feature>
<keyword evidence="2" id="KW-0472">Membrane</keyword>
<evidence type="ECO:0000256" key="2">
    <source>
        <dbReference type="SAM" id="Phobius"/>
    </source>
</evidence>
<proteinExistence type="predicted"/>
<feature type="region of interest" description="Disordered" evidence="1">
    <location>
        <begin position="45"/>
        <end position="65"/>
    </location>
</feature>
<dbReference type="Proteomes" id="UP000078287">
    <property type="component" value="Unassembled WGS sequence"/>
</dbReference>
<accession>A0A178MBN1</accession>
<keyword evidence="2" id="KW-0812">Transmembrane</keyword>
<dbReference type="STRING" id="1707952.A6A03_01560"/>
<reference evidence="3 4" key="1">
    <citation type="submission" date="2016-04" db="EMBL/GenBank/DDBJ databases">
        <title>Chloroflexus islandicus sp. nov., a thermophilic filamentous anoxygenic phototrophic bacterium from geyser Strokkur (Iceland).</title>
        <authorList>
            <person name="Gaisin V.A."/>
            <person name="Kalashnikov A.M."/>
            <person name="Sukhacheva M.V."/>
            <person name="Grouzdev D.S."/>
            <person name="Ivanov T.M."/>
            <person name="Kuznetsov B."/>
            <person name="Gorlenko V.M."/>
        </authorList>
    </citation>
    <scope>NUCLEOTIDE SEQUENCE [LARGE SCALE GENOMIC DNA]</scope>
    <source>
        <strain evidence="4">isl-2</strain>
    </source>
</reference>
<gene>
    <name evidence="3" type="ORF">A6A03_01560</name>
</gene>
<keyword evidence="4" id="KW-1185">Reference proteome</keyword>
<dbReference type="AlphaFoldDB" id="A0A178MBN1"/>
<evidence type="ECO:0000313" key="3">
    <source>
        <dbReference type="EMBL" id="OAN45973.1"/>
    </source>
</evidence>
<evidence type="ECO:0000313" key="4">
    <source>
        <dbReference type="Proteomes" id="UP000078287"/>
    </source>
</evidence>
<sequence length="65" mass="7174">MVHAKAQRRKGIVRDGASALGATFQTTFANFAFLAFLAALRYGSSSPRRRDATDDDTQRRRDAKG</sequence>
<dbReference type="EMBL" id="LWQS01000049">
    <property type="protein sequence ID" value="OAN45973.1"/>
    <property type="molecule type" value="Genomic_DNA"/>
</dbReference>
<comment type="caution">
    <text evidence="3">The sequence shown here is derived from an EMBL/GenBank/DDBJ whole genome shotgun (WGS) entry which is preliminary data.</text>
</comment>
<organism evidence="3 4">
    <name type="scientific">Chloroflexus islandicus</name>
    <dbReference type="NCBI Taxonomy" id="1707952"/>
    <lineage>
        <taxon>Bacteria</taxon>
        <taxon>Bacillati</taxon>
        <taxon>Chloroflexota</taxon>
        <taxon>Chloroflexia</taxon>
        <taxon>Chloroflexales</taxon>
        <taxon>Chloroflexineae</taxon>
        <taxon>Chloroflexaceae</taxon>
        <taxon>Chloroflexus</taxon>
    </lineage>
</organism>
<name>A0A178MBN1_9CHLR</name>
<feature type="compositionally biased region" description="Basic and acidic residues" evidence="1">
    <location>
        <begin position="48"/>
        <end position="65"/>
    </location>
</feature>